<dbReference type="GO" id="GO:0005886">
    <property type="term" value="C:plasma membrane"/>
    <property type="evidence" value="ECO:0007669"/>
    <property type="project" value="UniProtKB-SubCell"/>
</dbReference>
<evidence type="ECO:0000256" key="6">
    <source>
        <dbReference type="ARBA" id="ARBA00023136"/>
    </source>
</evidence>
<feature type="transmembrane region" description="Helical" evidence="7">
    <location>
        <begin position="295"/>
        <end position="317"/>
    </location>
</feature>
<feature type="transmembrane region" description="Helical" evidence="7">
    <location>
        <begin position="387"/>
        <end position="410"/>
    </location>
</feature>
<dbReference type="Gene3D" id="1.20.1250.20">
    <property type="entry name" value="MFS general substrate transporter like domains"/>
    <property type="match status" value="1"/>
</dbReference>
<dbReference type="EMBL" id="VDEM01000016">
    <property type="protein sequence ID" value="KAF0824355.1"/>
    <property type="molecule type" value="Genomic_DNA"/>
</dbReference>
<feature type="domain" description="Major facilitator superfamily (MFS) profile" evidence="8">
    <location>
        <begin position="7"/>
        <end position="411"/>
    </location>
</feature>
<evidence type="ECO:0000313" key="9">
    <source>
        <dbReference type="EMBL" id="KAF0824355.1"/>
    </source>
</evidence>
<dbReference type="PROSITE" id="PS50850">
    <property type="entry name" value="MFS"/>
    <property type="match status" value="1"/>
</dbReference>
<dbReference type="PANTHER" id="PTHR43266:SF2">
    <property type="entry name" value="MAJOR FACILITATOR SUPERFAMILY (MFS) PROFILE DOMAIN-CONTAINING PROTEIN"/>
    <property type="match status" value="1"/>
</dbReference>
<feature type="transmembrane region" description="Helical" evidence="7">
    <location>
        <begin position="172"/>
        <end position="192"/>
    </location>
</feature>
<protein>
    <recommendedName>
        <fullName evidence="8">Major facilitator superfamily (MFS) profile domain-containing protein</fullName>
    </recommendedName>
</protein>
<keyword evidence="4 7" id="KW-0812">Transmembrane</keyword>
<name>A0A800MXZ3_CYTFI</name>
<feature type="transmembrane region" description="Helical" evidence="7">
    <location>
        <begin position="81"/>
        <end position="99"/>
    </location>
</feature>
<keyword evidence="5 7" id="KW-1133">Transmembrane helix</keyword>
<comment type="subcellular location">
    <subcellularLocation>
        <location evidence="1">Cell membrane</location>
        <topology evidence="1">Multi-pass membrane protein</topology>
    </subcellularLocation>
</comment>
<dbReference type="SUPFAM" id="SSF103473">
    <property type="entry name" value="MFS general substrate transporter"/>
    <property type="match status" value="1"/>
</dbReference>
<organism evidence="9 10">
    <name type="scientific">Cytobacillus firmus</name>
    <name type="common">Bacillus firmus</name>
    <dbReference type="NCBI Taxonomy" id="1399"/>
    <lineage>
        <taxon>Bacteria</taxon>
        <taxon>Bacillati</taxon>
        <taxon>Bacillota</taxon>
        <taxon>Bacilli</taxon>
        <taxon>Bacillales</taxon>
        <taxon>Bacillaceae</taxon>
        <taxon>Cytobacillus</taxon>
    </lineage>
</organism>
<feature type="transmembrane region" description="Helical" evidence="7">
    <location>
        <begin position="264"/>
        <end position="283"/>
    </location>
</feature>
<feature type="transmembrane region" description="Helical" evidence="7">
    <location>
        <begin position="51"/>
        <end position="74"/>
    </location>
</feature>
<comment type="caution">
    <text evidence="9">The sequence shown here is derived from an EMBL/GenBank/DDBJ whole genome shotgun (WGS) entry which is preliminary data.</text>
</comment>
<dbReference type="InterPro" id="IPR036259">
    <property type="entry name" value="MFS_trans_sf"/>
</dbReference>
<proteinExistence type="predicted"/>
<evidence type="ECO:0000256" key="7">
    <source>
        <dbReference type="SAM" id="Phobius"/>
    </source>
</evidence>
<keyword evidence="3" id="KW-1003">Cell membrane</keyword>
<dbReference type="InterPro" id="IPR011701">
    <property type="entry name" value="MFS"/>
</dbReference>
<feature type="transmembrane region" description="Helical" evidence="7">
    <location>
        <begin position="231"/>
        <end position="252"/>
    </location>
</feature>
<keyword evidence="2" id="KW-0813">Transport</keyword>
<dbReference type="OrthoDB" id="9775268at2"/>
<feature type="transmembrane region" description="Helical" evidence="7">
    <location>
        <begin position="323"/>
        <end position="347"/>
    </location>
</feature>
<dbReference type="PANTHER" id="PTHR43266">
    <property type="entry name" value="MACROLIDE-EFFLUX PROTEIN"/>
    <property type="match status" value="1"/>
</dbReference>
<keyword evidence="6 7" id="KW-0472">Membrane</keyword>
<evidence type="ECO:0000256" key="1">
    <source>
        <dbReference type="ARBA" id="ARBA00004651"/>
    </source>
</evidence>
<evidence type="ECO:0000259" key="8">
    <source>
        <dbReference type="PROSITE" id="PS50850"/>
    </source>
</evidence>
<dbReference type="AlphaFoldDB" id="A0A800MXZ3"/>
<evidence type="ECO:0000256" key="3">
    <source>
        <dbReference type="ARBA" id="ARBA00022475"/>
    </source>
</evidence>
<feature type="transmembrane region" description="Helical" evidence="7">
    <location>
        <begin position="20"/>
        <end position="45"/>
    </location>
</feature>
<reference evidence="9 10" key="1">
    <citation type="journal article" date="2020" name="G3 (Bethesda)">
        <title>Whole Genome Sequencing and Comparative Genomics of Two Nematicidal Bacillus Strains Reveals a Wide Range of Possible Virulence Factors.</title>
        <authorList>
            <person name="Susic N."/>
            <person name="Janezic S."/>
            <person name="Rupnik M."/>
            <person name="Geric Stare B."/>
        </authorList>
    </citation>
    <scope>NUCLEOTIDE SEQUENCE [LARGE SCALE GENOMIC DNA]</scope>
    <source>
        <strain evidence="9 10">I-1582</strain>
    </source>
</reference>
<dbReference type="InterPro" id="IPR020846">
    <property type="entry name" value="MFS_dom"/>
</dbReference>
<feature type="transmembrane region" description="Helical" evidence="7">
    <location>
        <begin position="359"/>
        <end position="381"/>
    </location>
</feature>
<accession>A0A800MXZ3</accession>
<evidence type="ECO:0000313" key="10">
    <source>
        <dbReference type="Proteomes" id="UP000465778"/>
    </source>
</evidence>
<dbReference type="Proteomes" id="UP000465778">
    <property type="component" value="Unassembled WGS sequence"/>
</dbReference>
<dbReference type="GO" id="GO:0022857">
    <property type="term" value="F:transmembrane transporter activity"/>
    <property type="evidence" value="ECO:0007669"/>
    <property type="project" value="InterPro"/>
</dbReference>
<dbReference type="CDD" id="cd06173">
    <property type="entry name" value="MFS_MefA_like"/>
    <property type="match status" value="1"/>
</dbReference>
<dbReference type="RefSeq" id="WP_159344899.1">
    <property type="nucleotide sequence ID" value="NZ_CP126102.1"/>
</dbReference>
<evidence type="ECO:0000256" key="4">
    <source>
        <dbReference type="ARBA" id="ARBA00022692"/>
    </source>
</evidence>
<evidence type="ECO:0000256" key="5">
    <source>
        <dbReference type="ARBA" id="ARBA00022989"/>
    </source>
</evidence>
<sequence>MTAKPGIFKPLKLKSFRALFGAQLFSDLGNWLDLIALQVIVAYHWGLDETAIASVIIVLGLPWVIIGPFASVFVDRMPKKAVMIVCLLLRIVFVAGLFYSPNLYILLLFVFLKGTVSALYDPARQSAIRMIVPESMLPEAVTLSQLSVNTMKIAGPALGGGIIAVFGPKSPFLFEAAGFFIAVIFLLFLPSLKSFEESDKKMAGDQTGKGEFWKDFSEGIKHIFHTPLLKISIILSSAAFFIIFLYDGLFVFIAKQIGFNEGNFGLLISAVGAGSVAGSLLLGQWTGWNRKPIHLMSSSAILSGIFIAAVGLGGLGFLNLPQLAWIIGACFLGLLGAGESVPYGYVLQSETPKQMMGRVSAAAMSLQTFSMLIAPAAGALLAKQLGVSFVMIGAGMATTLLGFTMLIVIWKKSGSLQSIGGKQLDG</sequence>
<evidence type="ECO:0000256" key="2">
    <source>
        <dbReference type="ARBA" id="ARBA00022448"/>
    </source>
</evidence>
<dbReference type="Pfam" id="PF07690">
    <property type="entry name" value="MFS_1"/>
    <property type="match status" value="1"/>
</dbReference>
<gene>
    <name evidence="9" type="ORF">KIS1582_1871</name>
</gene>